<dbReference type="Proteomes" id="UP000283509">
    <property type="component" value="Unassembled WGS sequence"/>
</dbReference>
<feature type="compositionally biased region" description="Basic residues" evidence="1">
    <location>
        <begin position="443"/>
        <end position="464"/>
    </location>
</feature>
<dbReference type="InterPro" id="IPR001111">
    <property type="entry name" value="TGF-b_propeptide"/>
</dbReference>
<feature type="compositionally biased region" description="Low complexity" evidence="1">
    <location>
        <begin position="356"/>
        <end position="373"/>
    </location>
</feature>
<proteinExistence type="predicted"/>
<evidence type="ECO:0000313" key="3">
    <source>
        <dbReference type="EMBL" id="ROT83131.1"/>
    </source>
</evidence>
<protein>
    <recommendedName>
        <fullName evidence="2">TGF-beta propeptide domain-containing protein</fullName>
    </recommendedName>
</protein>
<dbReference type="Pfam" id="PF00688">
    <property type="entry name" value="TGFb_propeptide"/>
    <property type="match status" value="1"/>
</dbReference>
<feature type="region of interest" description="Disordered" evidence="1">
    <location>
        <begin position="397"/>
        <end position="473"/>
    </location>
</feature>
<evidence type="ECO:0000259" key="2">
    <source>
        <dbReference type="Pfam" id="PF00688"/>
    </source>
</evidence>
<evidence type="ECO:0000256" key="1">
    <source>
        <dbReference type="SAM" id="MobiDB-lite"/>
    </source>
</evidence>
<dbReference type="EMBL" id="QCYY01000733">
    <property type="protein sequence ID" value="ROT83131.1"/>
    <property type="molecule type" value="Genomic_DNA"/>
</dbReference>
<accession>A0A3R7SZK4</accession>
<gene>
    <name evidence="3" type="ORF">C7M84_023701</name>
</gene>
<feature type="non-terminal residue" evidence="3">
    <location>
        <position position="1"/>
    </location>
</feature>
<feature type="compositionally biased region" description="Basic and acidic residues" evidence="1">
    <location>
        <begin position="415"/>
        <end position="442"/>
    </location>
</feature>
<feature type="region of interest" description="Disordered" evidence="1">
    <location>
        <begin position="332"/>
        <end position="375"/>
    </location>
</feature>
<reference evidence="3 4" key="1">
    <citation type="submission" date="2018-04" db="EMBL/GenBank/DDBJ databases">
        <authorList>
            <person name="Zhang X."/>
            <person name="Yuan J."/>
            <person name="Li F."/>
            <person name="Xiang J."/>
        </authorList>
    </citation>
    <scope>NUCLEOTIDE SEQUENCE [LARGE SCALE GENOMIC DNA]</scope>
    <source>
        <tissue evidence="3">Muscle</tissue>
    </source>
</reference>
<evidence type="ECO:0000313" key="4">
    <source>
        <dbReference type="Proteomes" id="UP000283509"/>
    </source>
</evidence>
<dbReference type="AlphaFoldDB" id="A0A3R7SZK4"/>
<reference evidence="3 4" key="2">
    <citation type="submission" date="2019-01" db="EMBL/GenBank/DDBJ databases">
        <title>The decoding of complex shrimp genome reveals the adaptation for benthos swimmer, frequently molting mechanism and breeding impact on genome.</title>
        <authorList>
            <person name="Sun Y."/>
            <person name="Gao Y."/>
            <person name="Yu Y."/>
        </authorList>
    </citation>
    <scope>NUCLEOTIDE SEQUENCE [LARGE SCALE GENOMIC DNA]</scope>
    <source>
        <tissue evidence="3">Muscle</tissue>
    </source>
</reference>
<dbReference type="Gene3D" id="2.60.120.970">
    <property type="match status" value="1"/>
</dbReference>
<keyword evidence="4" id="KW-1185">Reference proteome</keyword>
<name>A0A3R7SZK4_PENVA</name>
<comment type="caution">
    <text evidence="3">The sequence shown here is derived from an EMBL/GenBank/DDBJ whole genome shotgun (WGS) entry which is preliminary data.</text>
</comment>
<dbReference type="OrthoDB" id="6287506at2759"/>
<feature type="domain" description="TGF-beta propeptide" evidence="2">
    <location>
        <begin position="92"/>
        <end position="190"/>
    </location>
</feature>
<organism evidence="3 4">
    <name type="scientific">Penaeus vannamei</name>
    <name type="common">Whiteleg shrimp</name>
    <name type="synonym">Litopenaeus vannamei</name>
    <dbReference type="NCBI Taxonomy" id="6689"/>
    <lineage>
        <taxon>Eukaryota</taxon>
        <taxon>Metazoa</taxon>
        <taxon>Ecdysozoa</taxon>
        <taxon>Arthropoda</taxon>
        <taxon>Crustacea</taxon>
        <taxon>Multicrustacea</taxon>
        <taxon>Malacostraca</taxon>
        <taxon>Eumalacostraca</taxon>
        <taxon>Eucarida</taxon>
        <taxon>Decapoda</taxon>
        <taxon>Dendrobranchiata</taxon>
        <taxon>Penaeoidea</taxon>
        <taxon>Penaeidae</taxon>
        <taxon>Penaeus</taxon>
    </lineage>
</organism>
<sequence>PAIDSEDEGNLNSARAMARLSIMDRLLIALGPPFSEKLPKAPTNDTLATVPTPINITAEPCPYKYKRCSSQTFFPSCDIPRNTDPAVWPQRFNLFFNLSTDFDNKLDVINATLRLFKNSTVPFNSPQTLLIKVFAYTRSLTRRRAKTQLVADAQVSSDYIGWVSLSVDRMVRRWKKQRNNHGLLVTVTDPNQIPWDAPKLFVIMDCASGLVPLPFEVQTDEEGQRYPALNVRQGSLDDESPWPEEMEGAAAAAVSSMPSILPEGVTFSMQSDDPRLYDEDDYADATLRQPTAPTHLQPHSEHVPEIAYAHGHSALAGPGLLTEREKPLEAGHVPRRLSSHGPERIPGQTRGVSFVHSAGSSHGRSGSSSNLSRHQGHALNQEYSHQATVVPFSAQEEVAAEASHRLHPTPATPEVQHRGGWGERSHSGERQEPMPSAEEGRGHRQRGGSRERRQRKKQTHHHHRRTEERRAAV</sequence>